<dbReference type="RefSeq" id="XP_013901180.1">
    <property type="nucleotide sequence ID" value="XM_014045726.1"/>
</dbReference>
<reference evidence="2 3" key="1">
    <citation type="journal article" date="2013" name="BMC Genomics">
        <title>Reconstruction of the lipid metabolism for the microalga Monoraphidium neglectum from its genome sequence reveals characteristics suitable for biofuel production.</title>
        <authorList>
            <person name="Bogen C."/>
            <person name="Al-Dilaimi A."/>
            <person name="Albersmeier A."/>
            <person name="Wichmann J."/>
            <person name="Grundmann M."/>
            <person name="Rupp O."/>
            <person name="Lauersen K.J."/>
            <person name="Blifernez-Klassen O."/>
            <person name="Kalinowski J."/>
            <person name="Goesmann A."/>
            <person name="Mussgnug J.H."/>
            <person name="Kruse O."/>
        </authorList>
    </citation>
    <scope>NUCLEOTIDE SEQUENCE [LARGE SCALE GENOMIC DNA]</scope>
    <source>
        <strain evidence="2 3">SAG 48.87</strain>
    </source>
</reference>
<evidence type="ECO:0000313" key="2">
    <source>
        <dbReference type="EMBL" id="KIZ02161.1"/>
    </source>
</evidence>
<keyword evidence="3" id="KW-1185">Reference proteome</keyword>
<feature type="region of interest" description="Disordered" evidence="1">
    <location>
        <begin position="627"/>
        <end position="686"/>
    </location>
</feature>
<dbReference type="SUPFAM" id="SSF55961">
    <property type="entry name" value="Bet v1-like"/>
    <property type="match status" value="1"/>
</dbReference>
<dbReference type="KEGG" id="mng:MNEG_5797"/>
<feature type="compositionally biased region" description="Low complexity" evidence="1">
    <location>
        <begin position="453"/>
        <end position="467"/>
    </location>
</feature>
<dbReference type="EMBL" id="KK101107">
    <property type="protein sequence ID" value="KIZ02161.1"/>
    <property type="molecule type" value="Genomic_DNA"/>
</dbReference>
<feature type="compositionally biased region" description="Pro residues" evidence="1">
    <location>
        <begin position="500"/>
        <end position="514"/>
    </location>
</feature>
<evidence type="ECO:0000313" key="3">
    <source>
        <dbReference type="Proteomes" id="UP000054498"/>
    </source>
</evidence>
<feature type="region of interest" description="Disordered" evidence="1">
    <location>
        <begin position="485"/>
        <end position="535"/>
    </location>
</feature>
<dbReference type="Proteomes" id="UP000054498">
    <property type="component" value="Unassembled WGS sequence"/>
</dbReference>
<dbReference type="Gene3D" id="3.30.530.20">
    <property type="match status" value="1"/>
</dbReference>
<dbReference type="PANTHER" id="PTHR19308">
    <property type="entry name" value="PHOSPHATIDYLCHOLINE TRANSFER PROTEIN"/>
    <property type="match status" value="1"/>
</dbReference>
<dbReference type="OrthoDB" id="1295045at2759"/>
<dbReference type="GeneID" id="25738674"/>
<feature type="compositionally biased region" description="Low complexity" evidence="1">
    <location>
        <begin position="627"/>
        <end position="642"/>
    </location>
</feature>
<sequence>MAARGGSASAAECARRHPKSSPLLDLLPNSEDSSDGEGGGGAGGDADSAYGRDDRAAGDAAAARRLSWIGQEDLDWFCERIAPAEARLVSMEGGPIGDGWQPMMCKHVPGEVKYVAYMRGLPNGTTEYLSATLAADTTGAEMVEFFGDDPERLKWDPMLHATQLVEPGRKLKRQAEQIILWHRKYPFAFLKDRWYCIARKVFPPPAGHGHAAPHYGISKVVPSPIAEAYAADEMPGVKRIDEFYSMWSCRTVPSPWPAPDGGAAAPPACLTVLLHHDNMKVPETLARVAIRTGMWKFLRTMVAATRPWAAARRRRVSPFEDDPNAACRSATGGADGRQPPLSAVYGHDGTGPAAPPAVAATAAAVRMAEVQAAEEGVTGVAVVAVAPPPAWAAHAHDAARLHAVATAPGNLQHMSAAAAARALPDASARGRGGAVAGAAAESSESQLAGRWPASSSASSLSSGASVAGGRSGLANWMGWLPRGRHAPVGPAAAPSKSPAQPAPTPAPPAPPTPEPLDVAAPSTQQPQPRRALPPSEALACLPGAPAAATAAPLHVVPSDPGLYRPGKTCDEGTQTWLPAGPGVWRLSRREPEKGVRHGILPGLARSVAAGAAAGVAVLLLGRATDAPAAPAPRGVASAGAARGRPEMSGWLEEGNGQVEEQRVGVWRDSGRDARRAAAAPRRIAGR</sequence>
<feature type="region of interest" description="Disordered" evidence="1">
    <location>
        <begin position="441"/>
        <end position="467"/>
    </location>
</feature>
<feature type="compositionally biased region" description="Low complexity" evidence="1">
    <location>
        <begin position="486"/>
        <end position="499"/>
    </location>
</feature>
<dbReference type="InterPro" id="IPR023393">
    <property type="entry name" value="START-like_dom_sf"/>
</dbReference>
<gene>
    <name evidence="2" type="ORF">MNEG_5797</name>
</gene>
<accession>A0A0D2N933</accession>
<dbReference type="InterPro" id="IPR051213">
    <property type="entry name" value="START_lipid_transfer"/>
</dbReference>
<dbReference type="PANTHER" id="PTHR19308:SF39">
    <property type="entry name" value="PHOSPHATIDYLCHOLINE TRANSFER PROTEIN"/>
    <property type="match status" value="1"/>
</dbReference>
<organism evidence="2 3">
    <name type="scientific">Monoraphidium neglectum</name>
    <dbReference type="NCBI Taxonomy" id="145388"/>
    <lineage>
        <taxon>Eukaryota</taxon>
        <taxon>Viridiplantae</taxon>
        <taxon>Chlorophyta</taxon>
        <taxon>core chlorophytes</taxon>
        <taxon>Chlorophyceae</taxon>
        <taxon>CS clade</taxon>
        <taxon>Sphaeropleales</taxon>
        <taxon>Selenastraceae</taxon>
        <taxon>Monoraphidium</taxon>
    </lineage>
</organism>
<evidence type="ECO:0000256" key="1">
    <source>
        <dbReference type="SAM" id="MobiDB-lite"/>
    </source>
</evidence>
<name>A0A0D2N933_9CHLO</name>
<dbReference type="AlphaFoldDB" id="A0A0D2N933"/>
<feature type="region of interest" description="Disordered" evidence="1">
    <location>
        <begin position="1"/>
        <end position="53"/>
    </location>
</feature>
<feature type="compositionally biased region" description="Low complexity" evidence="1">
    <location>
        <begin position="676"/>
        <end position="686"/>
    </location>
</feature>
<protein>
    <submittedName>
        <fullName evidence="2">Lipid-binding START protein</fullName>
    </submittedName>
</protein>
<proteinExistence type="predicted"/>
<feature type="region of interest" description="Disordered" evidence="1">
    <location>
        <begin position="319"/>
        <end position="341"/>
    </location>
</feature>